<dbReference type="InterPro" id="IPR002220">
    <property type="entry name" value="DapA-like"/>
</dbReference>
<evidence type="ECO:0000256" key="10">
    <source>
        <dbReference type="ARBA" id="ARBA00023270"/>
    </source>
</evidence>
<evidence type="ECO:0000256" key="5">
    <source>
        <dbReference type="ARBA" id="ARBA00022490"/>
    </source>
</evidence>
<evidence type="ECO:0000256" key="3">
    <source>
        <dbReference type="ARBA" id="ARBA00007592"/>
    </source>
</evidence>
<comment type="caution">
    <text evidence="16">The sequence shown here is derived from an EMBL/GenBank/DDBJ whole genome shotgun (WGS) entry which is preliminary data.</text>
</comment>
<keyword evidence="8 12" id="KW-0457">Lysine biosynthesis</keyword>
<keyword evidence="9 12" id="KW-0456">Lyase</keyword>
<dbReference type="EMBL" id="LTBC01000007">
    <property type="protein sequence ID" value="KYH31857.1"/>
    <property type="molecule type" value="Genomic_DNA"/>
</dbReference>
<evidence type="ECO:0000256" key="9">
    <source>
        <dbReference type="ARBA" id="ARBA00023239"/>
    </source>
</evidence>
<dbReference type="SUPFAM" id="SSF51569">
    <property type="entry name" value="Aldolase"/>
    <property type="match status" value="1"/>
</dbReference>
<proteinExistence type="inferred from homology"/>
<comment type="function">
    <text evidence="1 12">Catalyzes the condensation of (S)-aspartate-beta-semialdehyde [(S)-ASA] and pyruvate to 4-hydroxy-tetrahydrodipicolinate (HTPA).</text>
</comment>
<evidence type="ECO:0000256" key="2">
    <source>
        <dbReference type="ARBA" id="ARBA00005120"/>
    </source>
</evidence>
<comment type="similarity">
    <text evidence="3 12 13">Belongs to the DapA family.</text>
</comment>
<dbReference type="InterPro" id="IPR005263">
    <property type="entry name" value="DapA"/>
</dbReference>
<reference evidence="16 17" key="1">
    <citation type="submission" date="2016-02" db="EMBL/GenBank/DDBJ databases">
        <title>Genome sequence of Moorella mulderi DSM 14980.</title>
        <authorList>
            <person name="Poehlein A."/>
            <person name="Daniel R."/>
        </authorList>
    </citation>
    <scope>NUCLEOTIDE SEQUENCE [LARGE SCALE GENOMIC DNA]</scope>
    <source>
        <strain evidence="16 17">DSM 14980</strain>
    </source>
</reference>
<keyword evidence="6 12" id="KW-0028">Amino-acid biosynthesis</keyword>
<keyword evidence="17" id="KW-1185">Reference proteome</keyword>
<dbReference type="SMART" id="SM01130">
    <property type="entry name" value="DHDPS"/>
    <property type="match status" value="1"/>
</dbReference>
<keyword evidence="5 12" id="KW-0963">Cytoplasm</keyword>
<evidence type="ECO:0000256" key="11">
    <source>
        <dbReference type="ARBA" id="ARBA00047836"/>
    </source>
</evidence>
<dbReference type="InterPro" id="IPR020625">
    <property type="entry name" value="Schiff_base-form_aldolases_AS"/>
</dbReference>
<dbReference type="CDD" id="cd00408">
    <property type="entry name" value="DHDPS-like"/>
    <property type="match status" value="1"/>
</dbReference>
<dbReference type="Pfam" id="PF00701">
    <property type="entry name" value="DHDPS"/>
    <property type="match status" value="1"/>
</dbReference>
<gene>
    <name evidence="16" type="primary">dapA_2</name>
    <name evidence="12" type="synonym">dapA</name>
    <name evidence="16" type="ORF">MOMUL_20010</name>
</gene>
<dbReference type="HAMAP" id="MF_00418">
    <property type="entry name" value="DapA"/>
    <property type="match status" value="1"/>
</dbReference>
<dbReference type="AlphaFoldDB" id="A0A151AWR0"/>
<accession>A0A151AWR0</accession>
<dbReference type="PANTHER" id="PTHR12128">
    <property type="entry name" value="DIHYDRODIPICOLINATE SYNTHASE"/>
    <property type="match status" value="1"/>
</dbReference>
<dbReference type="GO" id="GO:0009089">
    <property type="term" value="P:lysine biosynthetic process via diaminopimelate"/>
    <property type="evidence" value="ECO:0007669"/>
    <property type="project" value="UniProtKB-UniRule"/>
</dbReference>
<dbReference type="GO" id="GO:0008840">
    <property type="term" value="F:4-hydroxy-tetrahydrodipicolinate synthase activity"/>
    <property type="evidence" value="ECO:0007669"/>
    <property type="project" value="UniProtKB-UniRule"/>
</dbReference>
<comment type="caution">
    <text evidence="12">Was originally thought to be a dihydrodipicolinate synthase (DHDPS), catalyzing the condensation of (S)-aspartate-beta-semialdehyde [(S)-ASA] and pyruvate to dihydrodipicolinate (DHDP). However, it was shown in E.coli that the product of the enzymatic reaction is not dihydrodipicolinate but in fact (4S)-4-hydroxy-2,3,4,5-tetrahydro-(2S)-dipicolinic acid (HTPA), and that the consecutive dehydration reaction leading to DHDP is not spontaneous but catalyzed by DapB.</text>
</comment>
<evidence type="ECO:0000256" key="1">
    <source>
        <dbReference type="ARBA" id="ARBA00003294"/>
    </source>
</evidence>
<comment type="subunit">
    <text evidence="12">Homotetramer; dimer of dimers.</text>
</comment>
<evidence type="ECO:0000256" key="14">
    <source>
        <dbReference type="PIRSR" id="PIRSR001365-1"/>
    </source>
</evidence>
<dbReference type="PATRIC" id="fig|1122241.3.peg.2129"/>
<dbReference type="PIRSF" id="PIRSF001365">
    <property type="entry name" value="DHDPS"/>
    <property type="match status" value="1"/>
</dbReference>
<dbReference type="NCBIfam" id="TIGR00674">
    <property type="entry name" value="dapA"/>
    <property type="match status" value="1"/>
</dbReference>
<sequence>MAKFVPRGIIPAMATPTDEWGNINEGALRKLVNHLIDGGVHGLFPVGSQGEFFALTMEQKKKVIEIVIDETRGRVPVYAGTAALTTKEAIETTKMARDLGVDAVSILTPFFTNLSQKEVIGFYLDIARAVPDLPVLLYSNPGRTKVPIAVETVKELAAVDNIVGIKDSSGDMTLTAEYIRVTRDMDFSVLAGRDTLIYATLCYGGTGSITATANVEPRLVVEIYEAFMAGDHRRALEAQYRLAPLRLAFELGTFPVVIKEALNMIGIDAGKAIRPVGPLTEENRARLRQVLQDMGVVKA</sequence>
<dbReference type="Proteomes" id="UP000075670">
    <property type="component" value="Unassembled WGS sequence"/>
</dbReference>
<name>A0A151AWR0_9FIRM</name>
<protein>
    <recommendedName>
        <fullName evidence="4 12">4-hydroxy-tetrahydrodipicolinate synthase</fullName>
        <shortName evidence="12">HTPA synthase</shortName>
        <ecNumber evidence="4 12">4.3.3.7</ecNumber>
    </recommendedName>
</protein>
<dbReference type="Gene3D" id="3.20.20.70">
    <property type="entry name" value="Aldolase class I"/>
    <property type="match status" value="1"/>
</dbReference>
<dbReference type="EC" id="4.3.3.7" evidence="4 12"/>
<feature type="active site" description="Schiff-base intermediate with substrate" evidence="12 14">
    <location>
        <position position="166"/>
    </location>
</feature>
<keyword evidence="10 12" id="KW-0704">Schiff base</keyword>
<evidence type="ECO:0000256" key="8">
    <source>
        <dbReference type="ARBA" id="ARBA00023154"/>
    </source>
</evidence>
<evidence type="ECO:0000256" key="4">
    <source>
        <dbReference type="ARBA" id="ARBA00012086"/>
    </source>
</evidence>
<keyword evidence="7 12" id="KW-0220">Diaminopimelate biosynthesis</keyword>
<organism evidence="16 17">
    <name type="scientific">Moorella mulderi DSM 14980</name>
    <dbReference type="NCBI Taxonomy" id="1122241"/>
    <lineage>
        <taxon>Bacteria</taxon>
        <taxon>Bacillati</taxon>
        <taxon>Bacillota</taxon>
        <taxon>Clostridia</taxon>
        <taxon>Neomoorellales</taxon>
        <taxon>Neomoorellaceae</taxon>
        <taxon>Neomoorella</taxon>
    </lineage>
</organism>
<dbReference type="GO" id="GO:0005737">
    <property type="term" value="C:cytoplasm"/>
    <property type="evidence" value="ECO:0007669"/>
    <property type="project" value="UniProtKB-SubCell"/>
</dbReference>
<dbReference type="InterPro" id="IPR013785">
    <property type="entry name" value="Aldolase_TIM"/>
</dbReference>
<feature type="binding site" evidence="12 15">
    <location>
        <position position="209"/>
    </location>
    <ligand>
        <name>pyruvate</name>
        <dbReference type="ChEBI" id="CHEBI:15361"/>
    </ligand>
</feature>
<dbReference type="PANTHER" id="PTHR12128:SF66">
    <property type="entry name" value="4-HYDROXY-2-OXOGLUTARATE ALDOLASE, MITOCHONDRIAL"/>
    <property type="match status" value="1"/>
</dbReference>
<evidence type="ECO:0000256" key="13">
    <source>
        <dbReference type="PIRNR" id="PIRNR001365"/>
    </source>
</evidence>
<evidence type="ECO:0000256" key="12">
    <source>
        <dbReference type="HAMAP-Rule" id="MF_00418"/>
    </source>
</evidence>
<comment type="catalytic activity">
    <reaction evidence="11 12">
        <text>L-aspartate 4-semialdehyde + pyruvate = (2S,4S)-4-hydroxy-2,3,4,5-tetrahydrodipicolinate + H2O + H(+)</text>
        <dbReference type="Rhea" id="RHEA:34171"/>
        <dbReference type="ChEBI" id="CHEBI:15361"/>
        <dbReference type="ChEBI" id="CHEBI:15377"/>
        <dbReference type="ChEBI" id="CHEBI:15378"/>
        <dbReference type="ChEBI" id="CHEBI:67139"/>
        <dbReference type="ChEBI" id="CHEBI:537519"/>
        <dbReference type="EC" id="4.3.3.7"/>
    </reaction>
</comment>
<comment type="caution">
    <text evidence="12">Lacks conserved residue(s) required for the propagation of feature annotation.</text>
</comment>
<dbReference type="PROSITE" id="PS00666">
    <property type="entry name" value="DHDPS_2"/>
    <property type="match status" value="1"/>
</dbReference>
<comment type="subcellular location">
    <subcellularLocation>
        <location evidence="12">Cytoplasm</location>
    </subcellularLocation>
</comment>
<dbReference type="PRINTS" id="PR00146">
    <property type="entry name" value="DHPICSNTHASE"/>
</dbReference>
<dbReference type="GO" id="GO:0019877">
    <property type="term" value="P:diaminopimelate biosynthetic process"/>
    <property type="evidence" value="ECO:0007669"/>
    <property type="project" value="UniProtKB-UniRule"/>
</dbReference>
<evidence type="ECO:0000256" key="7">
    <source>
        <dbReference type="ARBA" id="ARBA00022915"/>
    </source>
</evidence>
<feature type="site" description="Part of a proton relay during catalysis" evidence="12">
    <location>
        <position position="48"/>
    </location>
</feature>
<evidence type="ECO:0000256" key="15">
    <source>
        <dbReference type="PIRSR" id="PIRSR001365-2"/>
    </source>
</evidence>
<dbReference type="UniPathway" id="UPA00034">
    <property type="reaction ID" value="UER00017"/>
</dbReference>
<evidence type="ECO:0000313" key="16">
    <source>
        <dbReference type="EMBL" id="KYH31857.1"/>
    </source>
</evidence>
<evidence type="ECO:0000313" key="17">
    <source>
        <dbReference type="Proteomes" id="UP000075670"/>
    </source>
</evidence>
<evidence type="ECO:0000256" key="6">
    <source>
        <dbReference type="ARBA" id="ARBA00022605"/>
    </source>
</evidence>
<feature type="active site" description="Proton donor/acceptor" evidence="12 14">
    <location>
        <position position="138"/>
    </location>
</feature>
<dbReference type="RefSeq" id="WP_201786501.1">
    <property type="nucleotide sequence ID" value="NZ_LTBC01000007.1"/>
</dbReference>
<comment type="pathway">
    <text evidence="2 12">Amino-acid biosynthesis; L-lysine biosynthesis via DAP pathway; (S)-tetrahydrodipicolinate from L-aspartate: step 3/4.</text>
</comment>